<comment type="subcellular location">
    <subcellularLocation>
        <location evidence="1">Periplasm</location>
    </subcellularLocation>
</comment>
<evidence type="ECO:0000256" key="2">
    <source>
        <dbReference type="ARBA" id="ARBA00010742"/>
    </source>
</evidence>
<evidence type="ECO:0000256" key="3">
    <source>
        <dbReference type="ARBA" id="ARBA00022729"/>
    </source>
</evidence>
<feature type="signal peptide" evidence="4">
    <location>
        <begin position="1"/>
        <end position="21"/>
    </location>
</feature>
<sequence>MRRTPLALAGTLLLAATTACGGGGPTEEGGLTQVTVGAIPIIDVAPIYLGQEQGFFEERGIELTIESTSGGAAAVPGVVSGNFQFAFGNVTSLIIGRQENLPLKIVTNGVTSSGQDGADFGAIVVPEGSDITSPEQLEGATVAVNNLKNIGDTTVRNSVELAGGDGSGIEFVELAFPDMPAALDNNQVDAAWVVEPHLTTALRNGATEIASNFVDASPDLSVAAYFTSEQTIAENPELVDAFTEAMTESLEYADANPDEVRRILSTYTEIAPEVIEELRLPRFPAEVDRASVQTVADLMVEHGTLDEAPDLDALYR</sequence>
<name>A0A1T4LU34_9ACTN</name>
<evidence type="ECO:0000259" key="5">
    <source>
        <dbReference type="Pfam" id="PF09084"/>
    </source>
</evidence>
<evidence type="ECO:0000313" key="7">
    <source>
        <dbReference type="Proteomes" id="UP000190637"/>
    </source>
</evidence>
<reference evidence="6 7" key="1">
    <citation type="submission" date="2017-02" db="EMBL/GenBank/DDBJ databases">
        <authorList>
            <person name="Peterson S.W."/>
        </authorList>
    </citation>
    <scope>NUCLEOTIDE SEQUENCE [LARGE SCALE GENOMIC DNA]</scope>
    <source>
        <strain evidence="6 7">DSM 45154</strain>
    </source>
</reference>
<feature type="domain" description="SsuA/THI5-like" evidence="5">
    <location>
        <begin position="43"/>
        <end position="259"/>
    </location>
</feature>
<evidence type="ECO:0000313" key="6">
    <source>
        <dbReference type="EMBL" id="SJZ58240.1"/>
    </source>
</evidence>
<accession>A0A1T4LU34</accession>
<dbReference type="SUPFAM" id="SSF53850">
    <property type="entry name" value="Periplasmic binding protein-like II"/>
    <property type="match status" value="1"/>
</dbReference>
<evidence type="ECO:0000256" key="4">
    <source>
        <dbReference type="SAM" id="SignalP"/>
    </source>
</evidence>
<dbReference type="OrthoDB" id="5348911at2"/>
<dbReference type="Gene3D" id="3.40.190.10">
    <property type="entry name" value="Periplasmic binding protein-like II"/>
    <property type="match status" value="2"/>
</dbReference>
<feature type="chain" id="PRO_5012775230" evidence="4">
    <location>
        <begin position="22"/>
        <end position="316"/>
    </location>
</feature>
<evidence type="ECO:0000256" key="1">
    <source>
        <dbReference type="ARBA" id="ARBA00004418"/>
    </source>
</evidence>
<proteinExistence type="inferred from homology"/>
<keyword evidence="3 4" id="KW-0732">Signal</keyword>
<dbReference type="RefSeq" id="WP_078760237.1">
    <property type="nucleotide sequence ID" value="NZ_FUWS01000002.1"/>
</dbReference>
<keyword evidence="7" id="KW-1185">Reference proteome</keyword>
<dbReference type="Pfam" id="PF09084">
    <property type="entry name" value="NMT1"/>
    <property type="match status" value="1"/>
</dbReference>
<dbReference type="EMBL" id="FUWS01000002">
    <property type="protein sequence ID" value="SJZ58240.1"/>
    <property type="molecule type" value="Genomic_DNA"/>
</dbReference>
<organism evidence="6 7">
    <name type="scientific">Marinactinospora thermotolerans DSM 45154</name>
    <dbReference type="NCBI Taxonomy" id="1122192"/>
    <lineage>
        <taxon>Bacteria</taxon>
        <taxon>Bacillati</taxon>
        <taxon>Actinomycetota</taxon>
        <taxon>Actinomycetes</taxon>
        <taxon>Streptosporangiales</taxon>
        <taxon>Nocardiopsidaceae</taxon>
        <taxon>Marinactinospora</taxon>
    </lineage>
</organism>
<dbReference type="PANTHER" id="PTHR30024:SF47">
    <property type="entry name" value="TAURINE-BINDING PERIPLASMIC PROTEIN"/>
    <property type="match status" value="1"/>
</dbReference>
<dbReference type="PANTHER" id="PTHR30024">
    <property type="entry name" value="ALIPHATIC SULFONATES-BINDING PROTEIN-RELATED"/>
    <property type="match status" value="1"/>
</dbReference>
<dbReference type="GO" id="GO:0042597">
    <property type="term" value="C:periplasmic space"/>
    <property type="evidence" value="ECO:0007669"/>
    <property type="project" value="UniProtKB-SubCell"/>
</dbReference>
<dbReference type="Proteomes" id="UP000190637">
    <property type="component" value="Unassembled WGS sequence"/>
</dbReference>
<dbReference type="InterPro" id="IPR015168">
    <property type="entry name" value="SsuA/THI5"/>
</dbReference>
<comment type="similarity">
    <text evidence="2">Belongs to the bacterial solute-binding protein SsuA/TauA family.</text>
</comment>
<protein>
    <submittedName>
        <fullName evidence="6">NitT/TauT family transport system substrate-binding protein</fullName>
    </submittedName>
</protein>
<gene>
    <name evidence="6" type="ORF">SAMN02745673_00824</name>
</gene>
<dbReference type="STRING" id="1122192.SAMN02745673_00824"/>
<dbReference type="AlphaFoldDB" id="A0A1T4LU34"/>
<dbReference type="PROSITE" id="PS51257">
    <property type="entry name" value="PROKAR_LIPOPROTEIN"/>
    <property type="match status" value="1"/>
</dbReference>